<proteinExistence type="predicted"/>
<protein>
    <recommendedName>
        <fullName evidence="4">DUF4383 domain-containing protein</fullName>
    </recommendedName>
</protein>
<keyword evidence="1" id="KW-1133">Transmembrane helix</keyword>
<keyword evidence="3" id="KW-1185">Reference proteome</keyword>
<comment type="caution">
    <text evidence="2">The sequence shown here is derived from an EMBL/GenBank/DDBJ whole genome shotgun (WGS) entry which is preliminary data.</text>
</comment>
<organism evidence="2 3">
    <name type="scientific">Nocardioides panacisoli</name>
    <dbReference type="NCBI Taxonomy" id="627624"/>
    <lineage>
        <taxon>Bacteria</taxon>
        <taxon>Bacillati</taxon>
        <taxon>Actinomycetota</taxon>
        <taxon>Actinomycetes</taxon>
        <taxon>Propionibacteriales</taxon>
        <taxon>Nocardioidaceae</taxon>
        <taxon>Nocardioides</taxon>
    </lineage>
</organism>
<name>A0ABP7I6J2_9ACTN</name>
<accession>A0ABP7I6J2</accession>
<feature type="transmembrane region" description="Helical" evidence="1">
    <location>
        <begin position="57"/>
        <end position="73"/>
    </location>
</feature>
<evidence type="ECO:0008006" key="4">
    <source>
        <dbReference type="Google" id="ProtNLM"/>
    </source>
</evidence>
<sequence>MSLRAKQIVTGALALTGLVVGLWAAAWPRGFYDAFPGLGHHWVSTIGPFNEHLVRDVGGLYLGMAVISTWALARPRNETFTMVGLGWLVFNLSHAAFHLRHLDELTNRTDQLGNAVTLSGVVLLALSLLLPPRRDPSRTTEPL</sequence>
<keyword evidence="1" id="KW-0812">Transmembrane</keyword>
<evidence type="ECO:0000256" key="1">
    <source>
        <dbReference type="SAM" id="Phobius"/>
    </source>
</evidence>
<dbReference type="Proteomes" id="UP001501821">
    <property type="component" value="Unassembled WGS sequence"/>
</dbReference>
<gene>
    <name evidence="2" type="ORF">GCM10022242_12270</name>
</gene>
<evidence type="ECO:0000313" key="3">
    <source>
        <dbReference type="Proteomes" id="UP001501821"/>
    </source>
</evidence>
<keyword evidence="1" id="KW-0472">Membrane</keyword>
<dbReference type="EMBL" id="BAABAH010000003">
    <property type="protein sequence ID" value="GAA3811316.1"/>
    <property type="molecule type" value="Genomic_DNA"/>
</dbReference>
<dbReference type="RefSeq" id="WP_344773380.1">
    <property type="nucleotide sequence ID" value="NZ_BAABAH010000003.1"/>
</dbReference>
<evidence type="ECO:0000313" key="2">
    <source>
        <dbReference type="EMBL" id="GAA3811316.1"/>
    </source>
</evidence>
<feature type="transmembrane region" description="Helical" evidence="1">
    <location>
        <begin position="80"/>
        <end position="99"/>
    </location>
</feature>
<feature type="transmembrane region" description="Helical" evidence="1">
    <location>
        <begin position="111"/>
        <end position="130"/>
    </location>
</feature>
<reference evidence="3" key="1">
    <citation type="journal article" date="2019" name="Int. J. Syst. Evol. Microbiol.">
        <title>The Global Catalogue of Microorganisms (GCM) 10K type strain sequencing project: providing services to taxonomists for standard genome sequencing and annotation.</title>
        <authorList>
            <consortium name="The Broad Institute Genomics Platform"/>
            <consortium name="The Broad Institute Genome Sequencing Center for Infectious Disease"/>
            <person name="Wu L."/>
            <person name="Ma J."/>
        </authorList>
    </citation>
    <scope>NUCLEOTIDE SEQUENCE [LARGE SCALE GENOMIC DNA]</scope>
    <source>
        <strain evidence="3">JCM 16953</strain>
    </source>
</reference>